<dbReference type="AlphaFoldDB" id="A0A853DCF3"/>
<accession>A0A853DCF3</accession>
<feature type="transmembrane region" description="Helical" evidence="6">
    <location>
        <begin position="117"/>
        <end position="139"/>
    </location>
</feature>
<keyword evidence="5" id="KW-0046">Antibiotic resistance</keyword>
<evidence type="ECO:0000256" key="1">
    <source>
        <dbReference type="ARBA" id="ARBA00004141"/>
    </source>
</evidence>
<dbReference type="PANTHER" id="PTHR43229">
    <property type="entry name" value="NODULATION PROTEIN J"/>
    <property type="match status" value="1"/>
</dbReference>
<evidence type="ECO:0000256" key="5">
    <source>
        <dbReference type="ARBA" id="ARBA00023251"/>
    </source>
</evidence>
<sequence length="264" mass="28161">MSTTTQGPVGGNISLDRTAPAYGGFNRTLLRIELMRILRNKRTMFFTVVLPVIFFFVFRANSFNAGAGNASAWLMISLALYGAFVANASTSAGVAVERAQGWSRQLRLTPLRGSAYIITKVLVSSAVSVIPLVVVYGLGLAFGAHAPVGDLVLAFVVSWIGSMLMAAFGLAVGFLLPSENAMQVLGMAMTVLAFGGGVFIPQPVFGHSFDLFARWTPMYGVTSMAHAGLAGWSGSWMWVLNIVGWAVVLGGAAVWLFRRDTGRV</sequence>
<dbReference type="GO" id="GO:0046677">
    <property type="term" value="P:response to antibiotic"/>
    <property type="evidence" value="ECO:0007669"/>
    <property type="project" value="UniProtKB-KW"/>
</dbReference>
<dbReference type="PIRSF" id="PIRSF006648">
    <property type="entry name" value="DrrB"/>
    <property type="match status" value="1"/>
</dbReference>
<dbReference type="InterPro" id="IPR013525">
    <property type="entry name" value="ABC2_TM"/>
</dbReference>
<comment type="subcellular location">
    <subcellularLocation>
        <location evidence="1">Membrane</location>
        <topology evidence="1">Multi-pass membrane protein</topology>
    </subcellularLocation>
</comment>
<dbReference type="EMBL" id="JACCFW010000001">
    <property type="protein sequence ID" value="NYJ74267.1"/>
    <property type="molecule type" value="Genomic_DNA"/>
</dbReference>
<feature type="transmembrane region" description="Helical" evidence="6">
    <location>
        <begin position="151"/>
        <end position="177"/>
    </location>
</feature>
<reference evidence="8 9" key="1">
    <citation type="submission" date="2020-07" db="EMBL/GenBank/DDBJ databases">
        <title>Sequencing the genomes of 1000 actinobacteria strains.</title>
        <authorList>
            <person name="Klenk H.-P."/>
        </authorList>
    </citation>
    <scope>NUCLEOTIDE SEQUENCE [LARGE SCALE GENOMIC DNA]</scope>
    <source>
        <strain evidence="8 9">DSM 29531</strain>
    </source>
</reference>
<keyword evidence="9" id="KW-1185">Reference proteome</keyword>
<dbReference type="InterPro" id="IPR051784">
    <property type="entry name" value="Nod_factor_ABC_transporter"/>
</dbReference>
<feature type="transmembrane region" description="Helical" evidence="6">
    <location>
        <begin position="43"/>
        <end position="60"/>
    </location>
</feature>
<proteinExistence type="predicted"/>
<organism evidence="8 9">
    <name type="scientific">Allobranchiibius huperziae</name>
    <dbReference type="NCBI Taxonomy" id="1874116"/>
    <lineage>
        <taxon>Bacteria</taxon>
        <taxon>Bacillati</taxon>
        <taxon>Actinomycetota</taxon>
        <taxon>Actinomycetes</taxon>
        <taxon>Micrococcales</taxon>
        <taxon>Dermacoccaceae</taxon>
        <taxon>Allobranchiibius</taxon>
    </lineage>
</organism>
<evidence type="ECO:0000256" key="4">
    <source>
        <dbReference type="ARBA" id="ARBA00023136"/>
    </source>
</evidence>
<gene>
    <name evidence="8" type="ORF">HNR15_001230</name>
</gene>
<keyword evidence="4 6" id="KW-0472">Membrane</keyword>
<evidence type="ECO:0000256" key="3">
    <source>
        <dbReference type="ARBA" id="ARBA00022989"/>
    </source>
</evidence>
<evidence type="ECO:0000313" key="8">
    <source>
        <dbReference type="EMBL" id="NYJ74267.1"/>
    </source>
</evidence>
<feature type="transmembrane region" description="Helical" evidence="6">
    <location>
        <begin position="236"/>
        <end position="257"/>
    </location>
</feature>
<name>A0A853DCF3_9MICO</name>
<comment type="caution">
    <text evidence="8">The sequence shown here is derived from an EMBL/GenBank/DDBJ whole genome shotgun (WGS) entry which is preliminary data.</text>
</comment>
<evidence type="ECO:0000256" key="2">
    <source>
        <dbReference type="ARBA" id="ARBA00022692"/>
    </source>
</evidence>
<protein>
    <submittedName>
        <fullName evidence="8">ABC-2 type transport system permease protein</fullName>
    </submittedName>
</protein>
<keyword evidence="2 6" id="KW-0812">Transmembrane</keyword>
<feature type="domain" description="ABC-2 type transporter transmembrane" evidence="7">
    <location>
        <begin position="27"/>
        <end position="221"/>
    </location>
</feature>
<keyword evidence="3 6" id="KW-1133">Transmembrane helix</keyword>
<dbReference type="GO" id="GO:0140359">
    <property type="term" value="F:ABC-type transporter activity"/>
    <property type="evidence" value="ECO:0007669"/>
    <property type="project" value="InterPro"/>
</dbReference>
<feature type="transmembrane region" description="Helical" evidence="6">
    <location>
        <begin position="184"/>
        <end position="205"/>
    </location>
</feature>
<dbReference type="Proteomes" id="UP000571817">
    <property type="component" value="Unassembled WGS sequence"/>
</dbReference>
<dbReference type="GO" id="GO:0043190">
    <property type="term" value="C:ATP-binding cassette (ABC) transporter complex"/>
    <property type="evidence" value="ECO:0007669"/>
    <property type="project" value="InterPro"/>
</dbReference>
<dbReference type="InterPro" id="IPR000412">
    <property type="entry name" value="ABC_2_transport"/>
</dbReference>
<feature type="transmembrane region" description="Helical" evidence="6">
    <location>
        <begin position="72"/>
        <end position="96"/>
    </location>
</feature>
<dbReference type="Pfam" id="PF01061">
    <property type="entry name" value="ABC2_membrane"/>
    <property type="match status" value="1"/>
</dbReference>
<dbReference type="PANTHER" id="PTHR43229:SF2">
    <property type="entry name" value="NODULATION PROTEIN J"/>
    <property type="match status" value="1"/>
</dbReference>
<evidence type="ECO:0000259" key="7">
    <source>
        <dbReference type="Pfam" id="PF01061"/>
    </source>
</evidence>
<evidence type="ECO:0000256" key="6">
    <source>
        <dbReference type="SAM" id="Phobius"/>
    </source>
</evidence>
<dbReference type="RefSeq" id="WP_179480005.1">
    <property type="nucleotide sequence ID" value="NZ_JACCFW010000001.1"/>
</dbReference>
<evidence type="ECO:0000313" key="9">
    <source>
        <dbReference type="Proteomes" id="UP000571817"/>
    </source>
</evidence>